<dbReference type="InterPro" id="IPR017941">
    <property type="entry name" value="Rieske_2Fe-2S"/>
</dbReference>
<dbReference type="Pfam" id="PF00355">
    <property type="entry name" value="Rieske"/>
    <property type="match status" value="1"/>
</dbReference>
<evidence type="ECO:0000256" key="5">
    <source>
        <dbReference type="ARBA" id="ARBA00023014"/>
    </source>
</evidence>
<dbReference type="RefSeq" id="WP_380605538.1">
    <property type="nucleotide sequence ID" value="NZ_JBHSDU010000015.1"/>
</dbReference>
<keyword evidence="4" id="KW-0408">Iron</keyword>
<protein>
    <submittedName>
        <fullName evidence="7">Rieske 2Fe-2S domain-containing protein</fullName>
    </submittedName>
</protein>
<gene>
    <name evidence="7" type="ORF">ACFPN2_35345</name>
</gene>
<evidence type="ECO:0000256" key="4">
    <source>
        <dbReference type="ARBA" id="ARBA00023004"/>
    </source>
</evidence>
<dbReference type="SUPFAM" id="SSF50022">
    <property type="entry name" value="ISP domain"/>
    <property type="match status" value="1"/>
</dbReference>
<dbReference type="PANTHER" id="PTHR21266:SF59">
    <property type="entry name" value="BLR4922 PROTEIN"/>
    <property type="match status" value="1"/>
</dbReference>
<keyword evidence="5" id="KW-0411">Iron-sulfur</keyword>
<name>A0ABV8T4X2_9GAMM</name>
<sequence length="396" mass="44021">MNHVPSNGASAYHRTEPHYIAELTKVGRGTPMGELLRRYWHPIGLTSDAGSTPRQIRALGEDLILFRDGSGRAGLVHPRCAHRGASLYYGRVEDRGIRCCYHGWLFDVEGRCLEQPCEPNAGASTCGRIRQPYYPVEERYGLIFAYMGPPEKKPVLPRFDVLETLEPGEFIEADDSSIGSGGPAIVPCNWLQHFENVMDPFHVPILHGSFSGNQFNARMAIMPKVTFENTTRGIRSIQLRDVETGVHRRITEAVLPTIRAVASPRAEKDGPCSLLGWVLPIDDTSFRIYSAGRVLEKGSLAKIRSHFNGKLWHELTEEEHQRFPGDYEAQVSQGEISFHSEEHLGFSDRGIGLLRRMLKQQVQAVANGQDPIGVAFDAAGELVKLDAGTSIQPRGE</sequence>
<organism evidence="7 8">
    <name type="scientific">Steroidobacter flavus</name>
    <dbReference type="NCBI Taxonomy" id="1842136"/>
    <lineage>
        <taxon>Bacteria</taxon>
        <taxon>Pseudomonadati</taxon>
        <taxon>Pseudomonadota</taxon>
        <taxon>Gammaproteobacteria</taxon>
        <taxon>Steroidobacterales</taxon>
        <taxon>Steroidobacteraceae</taxon>
        <taxon>Steroidobacter</taxon>
    </lineage>
</organism>
<reference evidence="8" key="1">
    <citation type="journal article" date="2019" name="Int. J. Syst. Evol. Microbiol.">
        <title>The Global Catalogue of Microorganisms (GCM) 10K type strain sequencing project: providing services to taxonomists for standard genome sequencing and annotation.</title>
        <authorList>
            <consortium name="The Broad Institute Genomics Platform"/>
            <consortium name="The Broad Institute Genome Sequencing Center for Infectious Disease"/>
            <person name="Wu L."/>
            <person name="Ma J."/>
        </authorList>
    </citation>
    <scope>NUCLEOTIDE SEQUENCE [LARGE SCALE GENOMIC DNA]</scope>
    <source>
        <strain evidence="8">CGMCC 1.10759</strain>
    </source>
</reference>
<comment type="caution">
    <text evidence="7">The sequence shown here is derived from an EMBL/GenBank/DDBJ whole genome shotgun (WGS) entry which is preliminary data.</text>
</comment>
<dbReference type="CDD" id="cd03479">
    <property type="entry name" value="Rieske_RO_Alpha_PhDO_like"/>
    <property type="match status" value="1"/>
</dbReference>
<evidence type="ECO:0000256" key="2">
    <source>
        <dbReference type="ARBA" id="ARBA00022723"/>
    </source>
</evidence>
<dbReference type="EMBL" id="JBHSDU010000015">
    <property type="protein sequence ID" value="MFC4314395.1"/>
    <property type="molecule type" value="Genomic_DNA"/>
</dbReference>
<keyword evidence="8" id="KW-1185">Reference proteome</keyword>
<dbReference type="InterPro" id="IPR050584">
    <property type="entry name" value="Cholesterol_7-desaturase"/>
</dbReference>
<feature type="domain" description="Rieske" evidence="6">
    <location>
        <begin position="40"/>
        <end position="145"/>
    </location>
</feature>
<evidence type="ECO:0000256" key="1">
    <source>
        <dbReference type="ARBA" id="ARBA00022714"/>
    </source>
</evidence>
<dbReference type="PROSITE" id="PS00570">
    <property type="entry name" value="RING_HYDROXYL_ALPHA"/>
    <property type="match status" value="1"/>
</dbReference>
<keyword evidence="1" id="KW-0001">2Fe-2S</keyword>
<accession>A0ABV8T4X2</accession>
<proteinExistence type="predicted"/>
<keyword evidence="2" id="KW-0479">Metal-binding</keyword>
<evidence type="ECO:0000259" key="6">
    <source>
        <dbReference type="PROSITE" id="PS51296"/>
    </source>
</evidence>
<dbReference type="CDD" id="cd08878">
    <property type="entry name" value="RHO_alpha_C_DMO-like"/>
    <property type="match status" value="1"/>
</dbReference>
<dbReference type="PROSITE" id="PS51296">
    <property type="entry name" value="RIESKE"/>
    <property type="match status" value="1"/>
</dbReference>
<dbReference type="InterPro" id="IPR036922">
    <property type="entry name" value="Rieske_2Fe-2S_sf"/>
</dbReference>
<dbReference type="InterPro" id="IPR015881">
    <property type="entry name" value="ARHD_Rieske_2Fe_2S"/>
</dbReference>
<keyword evidence="3" id="KW-0560">Oxidoreductase</keyword>
<evidence type="ECO:0000313" key="7">
    <source>
        <dbReference type="EMBL" id="MFC4314395.1"/>
    </source>
</evidence>
<dbReference type="SUPFAM" id="SSF55961">
    <property type="entry name" value="Bet v1-like"/>
    <property type="match status" value="1"/>
</dbReference>
<dbReference type="PANTHER" id="PTHR21266">
    <property type="entry name" value="IRON-SULFUR DOMAIN CONTAINING PROTEIN"/>
    <property type="match status" value="1"/>
</dbReference>
<evidence type="ECO:0000256" key="3">
    <source>
        <dbReference type="ARBA" id="ARBA00023002"/>
    </source>
</evidence>
<dbReference type="Gene3D" id="3.90.380.10">
    <property type="entry name" value="Naphthalene 1,2-dioxygenase Alpha Subunit, Chain A, domain 1"/>
    <property type="match status" value="1"/>
</dbReference>
<dbReference type="Proteomes" id="UP001595904">
    <property type="component" value="Unassembled WGS sequence"/>
</dbReference>
<dbReference type="Gene3D" id="2.102.10.10">
    <property type="entry name" value="Rieske [2Fe-2S] iron-sulphur domain"/>
    <property type="match status" value="1"/>
</dbReference>
<evidence type="ECO:0000313" key="8">
    <source>
        <dbReference type="Proteomes" id="UP001595904"/>
    </source>
</evidence>